<dbReference type="Proteomes" id="UP000509704">
    <property type="component" value="Chromosome 3"/>
</dbReference>
<feature type="domain" description="Peptidase A1" evidence="3">
    <location>
        <begin position="57"/>
        <end position="444"/>
    </location>
</feature>
<dbReference type="PRINTS" id="PR00792">
    <property type="entry name" value="PEPSIN"/>
</dbReference>
<organism evidence="4 5">
    <name type="scientific">Zygotorulaspora mrakii</name>
    <name type="common">Zygosaccharomyces mrakii</name>
    <dbReference type="NCBI Taxonomy" id="42260"/>
    <lineage>
        <taxon>Eukaryota</taxon>
        <taxon>Fungi</taxon>
        <taxon>Dikarya</taxon>
        <taxon>Ascomycota</taxon>
        <taxon>Saccharomycotina</taxon>
        <taxon>Saccharomycetes</taxon>
        <taxon>Saccharomycetales</taxon>
        <taxon>Saccharomycetaceae</taxon>
        <taxon>Zygotorulaspora</taxon>
    </lineage>
</organism>
<evidence type="ECO:0000256" key="2">
    <source>
        <dbReference type="SAM" id="SignalP"/>
    </source>
</evidence>
<sequence length="597" mass="64966">MLPVDRRKSFFVITWSLLLCCCLAENHSASANGTETSTTRSAQFPTVVVGKDGNSLYYVNVTFGTPAQRQGLRVDIAQPYLWVLSDNQLSTCNSSVVGCNSSTKYEYNDSETATSLSDGHIYDFHFLDSIRINGTAVMDNLNFTNLDMGEDHIDEESSGNSPNNVSFYSTHLSIANASFFDAFFASYLTKGSLGLSAKISNTTSELNSDNFDNRFFFLDILTDMGIIECSSYSLWLGADTAPSSSSQVLESAYANSGKLIFGAVDPSLYYGPLTKLDMIPSYDPYTDGLTSSYPILPMGPIYIVSNTGKSLNMTAEEFLQPVLLDSRYTVNYLPLDTIVQVALQVGAIFVESLGNWLVPCTVANLGVHLDFTFAGTTITVPLGDFLSSTYDPISDTNIHFQNGDTACVLTMASRSRLGFNVLGGPFLKNIYLAVDLEGRSLAIAQARKVATRNYQSPSGSSTYLSPFINATSEIKAISSGYIPYATPGRLRSNITFYRDQFTAATTDIPDQFSAAIFSNALVSTGRSFYDTSRQRTSDTTSATPIESFVFSNSTSAAANRIFAPIKSPFALKDEKSTKVYVFSLLSILGVLSTVFLL</sequence>
<comment type="similarity">
    <text evidence="1">Belongs to the peptidase A1 family.</text>
</comment>
<dbReference type="EMBL" id="CP058606">
    <property type="protein sequence ID" value="QLG72030.1"/>
    <property type="molecule type" value="Genomic_DNA"/>
</dbReference>
<dbReference type="PANTHER" id="PTHR47965:SF105">
    <property type="entry name" value="ASPARTIC PROTEINASE YAPSIN-7"/>
    <property type="match status" value="1"/>
</dbReference>
<dbReference type="InterPro" id="IPR033121">
    <property type="entry name" value="PEPTIDASE_A1"/>
</dbReference>
<dbReference type="GO" id="GO:0004190">
    <property type="term" value="F:aspartic-type endopeptidase activity"/>
    <property type="evidence" value="ECO:0007669"/>
    <property type="project" value="InterPro"/>
</dbReference>
<dbReference type="RefSeq" id="XP_037143758.1">
    <property type="nucleotide sequence ID" value="XM_037287863.1"/>
</dbReference>
<dbReference type="Pfam" id="PF00026">
    <property type="entry name" value="Asp"/>
    <property type="match status" value="1"/>
</dbReference>
<evidence type="ECO:0000256" key="1">
    <source>
        <dbReference type="ARBA" id="ARBA00007447"/>
    </source>
</evidence>
<evidence type="ECO:0000313" key="5">
    <source>
        <dbReference type="Proteomes" id="UP000509704"/>
    </source>
</evidence>
<dbReference type="GeneID" id="59235728"/>
<dbReference type="GO" id="GO:0006508">
    <property type="term" value="P:proteolysis"/>
    <property type="evidence" value="ECO:0007669"/>
    <property type="project" value="InterPro"/>
</dbReference>
<dbReference type="OrthoDB" id="771136at2759"/>
<dbReference type="GO" id="GO:0031505">
    <property type="term" value="P:fungal-type cell wall organization"/>
    <property type="evidence" value="ECO:0007669"/>
    <property type="project" value="TreeGrafter"/>
</dbReference>
<dbReference type="Gene3D" id="2.40.70.10">
    <property type="entry name" value="Acid Proteases"/>
    <property type="match status" value="2"/>
</dbReference>
<protein>
    <recommendedName>
        <fullName evidence="3">Peptidase A1 domain-containing protein</fullName>
    </recommendedName>
</protein>
<gene>
    <name evidence="4" type="ORF">HG535_0C03830</name>
</gene>
<dbReference type="InterPro" id="IPR001461">
    <property type="entry name" value="Aspartic_peptidase_A1"/>
</dbReference>
<dbReference type="PANTHER" id="PTHR47965">
    <property type="entry name" value="ASPARTYL PROTEASE-RELATED"/>
    <property type="match status" value="1"/>
</dbReference>
<accession>A0A7H9B080</accession>
<keyword evidence="5" id="KW-1185">Reference proteome</keyword>
<proteinExistence type="inferred from homology"/>
<dbReference type="GO" id="GO:0009277">
    <property type="term" value="C:fungal-type cell wall"/>
    <property type="evidence" value="ECO:0007669"/>
    <property type="project" value="TreeGrafter"/>
</dbReference>
<dbReference type="SUPFAM" id="SSF50630">
    <property type="entry name" value="Acid proteases"/>
    <property type="match status" value="1"/>
</dbReference>
<evidence type="ECO:0000259" key="3">
    <source>
        <dbReference type="PROSITE" id="PS51767"/>
    </source>
</evidence>
<feature type="signal peptide" evidence="2">
    <location>
        <begin position="1"/>
        <end position="24"/>
    </location>
</feature>
<dbReference type="KEGG" id="zmk:HG535_0C03830"/>
<keyword evidence="2" id="KW-0732">Signal</keyword>
<reference evidence="4 5" key="1">
    <citation type="submission" date="2020-07" db="EMBL/GenBank/DDBJ databases">
        <title>The yeast mating-type switching endonuclease HO is a domesticated member of an unorthodox homing genetic element family.</title>
        <authorList>
            <person name="Coughlan A.Y."/>
            <person name="Lombardi L."/>
            <person name="Braun-Galleani S."/>
            <person name="Martos A.R."/>
            <person name="Galeote V."/>
            <person name="Bigey F."/>
            <person name="Dequin S."/>
            <person name="Byrne K.P."/>
            <person name="Wolfe K.H."/>
        </authorList>
    </citation>
    <scope>NUCLEOTIDE SEQUENCE [LARGE SCALE GENOMIC DNA]</scope>
    <source>
        <strain evidence="4 5">NRRL Y-6702</strain>
    </source>
</reference>
<evidence type="ECO:0000313" key="4">
    <source>
        <dbReference type="EMBL" id="QLG72030.1"/>
    </source>
</evidence>
<dbReference type="AlphaFoldDB" id="A0A7H9B080"/>
<dbReference type="InterPro" id="IPR021109">
    <property type="entry name" value="Peptidase_aspartic_dom_sf"/>
</dbReference>
<feature type="chain" id="PRO_5028884053" description="Peptidase A1 domain-containing protein" evidence="2">
    <location>
        <begin position="25"/>
        <end position="597"/>
    </location>
</feature>
<dbReference type="GO" id="GO:0005576">
    <property type="term" value="C:extracellular region"/>
    <property type="evidence" value="ECO:0007669"/>
    <property type="project" value="TreeGrafter"/>
</dbReference>
<name>A0A7H9B080_ZYGMR</name>
<dbReference type="PROSITE" id="PS51767">
    <property type="entry name" value="PEPTIDASE_A1"/>
    <property type="match status" value="1"/>
</dbReference>